<accession>A0A6C0JWX8</accession>
<proteinExistence type="predicted"/>
<name>A0A6C0JWX8_9ZZZZ</name>
<reference evidence="1" key="1">
    <citation type="journal article" date="2020" name="Nature">
        <title>Giant virus diversity and host interactions through global metagenomics.</title>
        <authorList>
            <person name="Schulz F."/>
            <person name="Roux S."/>
            <person name="Paez-Espino D."/>
            <person name="Jungbluth S."/>
            <person name="Walsh D.A."/>
            <person name="Denef V.J."/>
            <person name="McMahon K.D."/>
            <person name="Konstantinidis K.T."/>
            <person name="Eloe-Fadrosh E.A."/>
            <person name="Kyrpides N.C."/>
            <person name="Woyke T."/>
        </authorList>
    </citation>
    <scope>NUCLEOTIDE SEQUENCE</scope>
    <source>
        <strain evidence="1">GVMAG-S-1101164-105</strain>
    </source>
</reference>
<organism evidence="1">
    <name type="scientific">viral metagenome</name>
    <dbReference type="NCBI Taxonomy" id="1070528"/>
    <lineage>
        <taxon>unclassified sequences</taxon>
        <taxon>metagenomes</taxon>
        <taxon>organismal metagenomes</taxon>
    </lineage>
</organism>
<sequence length="77" mass="8351">MTGTRKATRKSAKFSVTRTLNAVKNTATRSLNYAARLINKGVKTVGKFGGVLVKNSEKAVGNIAKRASRRSKKGRKD</sequence>
<dbReference type="EMBL" id="MN740737">
    <property type="protein sequence ID" value="QHU09431.1"/>
    <property type="molecule type" value="Genomic_DNA"/>
</dbReference>
<evidence type="ECO:0000313" key="1">
    <source>
        <dbReference type="EMBL" id="QHU09431.1"/>
    </source>
</evidence>
<protein>
    <submittedName>
        <fullName evidence="1">Uncharacterized protein</fullName>
    </submittedName>
</protein>
<dbReference type="AlphaFoldDB" id="A0A6C0JWX8"/>